<evidence type="ECO:0000256" key="1">
    <source>
        <dbReference type="ARBA" id="ARBA00022741"/>
    </source>
</evidence>
<dbReference type="PROSITE" id="PS00675">
    <property type="entry name" value="SIGMA54_INTERACT_1"/>
    <property type="match status" value="1"/>
</dbReference>
<evidence type="ECO:0000313" key="8">
    <source>
        <dbReference type="EMBL" id="SDN14211.1"/>
    </source>
</evidence>
<dbReference type="InterPro" id="IPR002078">
    <property type="entry name" value="Sigma_54_int"/>
</dbReference>
<accession>A0A1G9Z090</accession>
<dbReference type="EMBL" id="FNHQ01000026">
    <property type="protein sequence ID" value="SDN14211.1"/>
    <property type="molecule type" value="Genomic_DNA"/>
</dbReference>
<dbReference type="GO" id="GO:0000156">
    <property type="term" value="F:phosphorelay response regulator activity"/>
    <property type="evidence" value="ECO:0007669"/>
    <property type="project" value="InterPro"/>
</dbReference>
<dbReference type="PROSITE" id="PS50045">
    <property type="entry name" value="SIGMA54_INTERACT_4"/>
    <property type="match status" value="1"/>
</dbReference>
<dbReference type="Gene3D" id="3.40.50.2300">
    <property type="match status" value="1"/>
</dbReference>
<dbReference type="PANTHER" id="PTHR32071:SF57">
    <property type="entry name" value="C4-DICARBOXYLATE TRANSPORT TRANSCRIPTIONAL REGULATORY PROTEIN DCTD"/>
    <property type="match status" value="1"/>
</dbReference>
<dbReference type="STRING" id="349095.SAMN05660299_02191"/>
<dbReference type="Pfam" id="PF25601">
    <property type="entry name" value="AAA_lid_14"/>
    <property type="match status" value="1"/>
</dbReference>
<evidence type="ECO:0000313" key="9">
    <source>
        <dbReference type="Proteomes" id="UP000199309"/>
    </source>
</evidence>
<dbReference type="SMART" id="SM00091">
    <property type="entry name" value="PAS"/>
    <property type="match status" value="1"/>
</dbReference>
<evidence type="ECO:0000256" key="5">
    <source>
        <dbReference type="ARBA" id="ARBA00023163"/>
    </source>
</evidence>
<dbReference type="Pfam" id="PF02954">
    <property type="entry name" value="HTH_8"/>
    <property type="match status" value="1"/>
</dbReference>
<keyword evidence="1" id="KW-0547">Nucleotide-binding</keyword>
<evidence type="ECO:0000259" key="6">
    <source>
        <dbReference type="PROSITE" id="PS50045"/>
    </source>
</evidence>
<dbReference type="SMART" id="SM00382">
    <property type="entry name" value="AAA"/>
    <property type="match status" value="1"/>
</dbReference>
<dbReference type="SUPFAM" id="SSF159800">
    <property type="entry name" value="PrpR receptor domain-like"/>
    <property type="match status" value="1"/>
</dbReference>
<proteinExistence type="predicted"/>
<dbReference type="SUPFAM" id="SSF46689">
    <property type="entry name" value="Homeodomain-like"/>
    <property type="match status" value="1"/>
</dbReference>
<dbReference type="SUPFAM" id="SSF55785">
    <property type="entry name" value="PYP-like sensor domain (PAS domain)"/>
    <property type="match status" value="1"/>
</dbReference>
<dbReference type="Pfam" id="PF00158">
    <property type="entry name" value="Sigma54_activat"/>
    <property type="match status" value="1"/>
</dbReference>
<dbReference type="InterPro" id="IPR025662">
    <property type="entry name" value="Sigma_54_int_dom_ATP-bd_1"/>
</dbReference>
<dbReference type="OrthoDB" id="9803970at2"/>
<dbReference type="RefSeq" id="WP_091651809.1">
    <property type="nucleotide sequence ID" value="NZ_FNHQ01000026.1"/>
</dbReference>
<dbReference type="InterPro" id="IPR027417">
    <property type="entry name" value="P-loop_NTPase"/>
</dbReference>
<reference evidence="8 9" key="1">
    <citation type="submission" date="2016-10" db="EMBL/GenBank/DDBJ databases">
        <authorList>
            <person name="de Groot N.N."/>
        </authorList>
    </citation>
    <scope>NUCLEOTIDE SEQUENCE [LARGE SCALE GENOMIC DNA]</scope>
    <source>
        <strain evidence="8 9">DSM 16981</strain>
    </source>
</reference>
<dbReference type="InterPro" id="IPR058031">
    <property type="entry name" value="AAA_lid_NorR"/>
</dbReference>
<dbReference type="FunFam" id="3.40.50.300:FF:000006">
    <property type="entry name" value="DNA-binding transcriptional regulator NtrC"/>
    <property type="match status" value="1"/>
</dbReference>
<dbReference type="Gene3D" id="3.40.50.10660">
    <property type="entry name" value="PrpR receptor domain-like"/>
    <property type="match status" value="1"/>
</dbReference>
<dbReference type="Proteomes" id="UP000199309">
    <property type="component" value="Unassembled WGS sequence"/>
</dbReference>
<dbReference type="CDD" id="cd00009">
    <property type="entry name" value="AAA"/>
    <property type="match status" value="1"/>
</dbReference>
<protein>
    <submittedName>
        <fullName evidence="8">PAS domain S-box-containing protein</fullName>
    </submittedName>
</protein>
<sequence>MNKIIFFLPYLDMEKVVMRTFVEQNQSDTEWQLETILKLGTQQLDKVTIQGDVVIARGGTYRKLKKCLHTAPVTELLISGYDIMRTVLACKKKFNTNRIAFLGTRSMVYGAQNISQIIPVQVIAKEVYEENETRNSLIALQNQGIDTMIGGVTSTRIAAELGMNALRIDSGQEAIYQAIAEAKQMFKIYQQERERTEIFRTILDYTSDGIVAINTDNRILLINHEASNITGISSQVTGRRIETVLPQIKLQNTLGKRQPAFNEIIQLNDQDITMNSIPMQVENQPIGAIATFQPILKVQNLGNEIRRKKSKRGHVAKFTFDDILGNSVSIRQTIHLAKQYSKTDANILITGETGTGKELFAQSIHNASNRFREPFVALNCAVLSENLLESELFGYVEGAFTDARKGGKSGLFEAAHNGTLFLDEISEISPRMQGILLRVLQEHEIMRVGDDRIIPVNVRIIVATNRKLLQMSQNGEFRLDLYYRLDTLHLMLPPLRERNQDVLIIFCHFLKVIYNKKGIIWKGMTYEAEKCLLAERWPGNIRELYNIAERVAVFTKGEKLDVDDLNVALRGRGDFSPIPAQKITEGIEEHISDIDDRTLRAALEQTHYHYGKTAVLLGISRTTLWRRLRCLKNNT</sequence>
<dbReference type="InterPro" id="IPR025944">
    <property type="entry name" value="Sigma_54_int_dom_CS"/>
</dbReference>
<dbReference type="AlphaFoldDB" id="A0A1G9Z090"/>
<keyword evidence="4" id="KW-0238">DNA-binding</keyword>
<feature type="domain" description="PAS" evidence="7">
    <location>
        <begin position="195"/>
        <end position="235"/>
    </location>
</feature>
<evidence type="ECO:0000259" key="7">
    <source>
        <dbReference type="PROSITE" id="PS50112"/>
    </source>
</evidence>
<dbReference type="SUPFAM" id="SSF52540">
    <property type="entry name" value="P-loop containing nucleoside triphosphate hydrolases"/>
    <property type="match status" value="1"/>
</dbReference>
<feature type="domain" description="Sigma-54 factor interaction" evidence="6">
    <location>
        <begin position="323"/>
        <end position="553"/>
    </location>
</feature>
<dbReference type="Gene3D" id="1.10.10.60">
    <property type="entry name" value="Homeodomain-like"/>
    <property type="match status" value="1"/>
</dbReference>
<evidence type="ECO:0000256" key="2">
    <source>
        <dbReference type="ARBA" id="ARBA00022840"/>
    </source>
</evidence>
<evidence type="ECO:0000256" key="3">
    <source>
        <dbReference type="ARBA" id="ARBA00023015"/>
    </source>
</evidence>
<gene>
    <name evidence="8" type="ORF">SAMN05660299_02191</name>
</gene>
<dbReference type="GO" id="GO:0043565">
    <property type="term" value="F:sequence-specific DNA binding"/>
    <property type="evidence" value="ECO:0007669"/>
    <property type="project" value="InterPro"/>
</dbReference>
<organism evidence="8 9">
    <name type="scientific">Megasphaera paucivorans</name>
    <dbReference type="NCBI Taxonomy" id="349095"/>
    <lineage>
        <taxon>Bacteria</taxon>
        <taxon>Bacillati</taxon>
        <taxon>Bacillota</taxon>
        <taxon>Negativicutes</taxon>
        <taxon>Veillonellales</taxon>
        <taxon>Veillonellaceae</taxon>
        <taxon>Megasphaera</taxon>
    </lineage>
</organism>
<dbReference type="NCBIfam" id="TIGR00229">
    <property type="entry name" value="sensory_box"/>
    <property type="match status" value="1"/>
</dbReference>
<dbReference type="GO" id="GO:0005524">
    <property type="term" value="F:ATP binding"/>
    <property type="evidence" value="ECO:0007669"/>
    <property type="project" value="UniProtKB-KW"/>
</dbReference>
<dbReference type="Pfam" id="PF06506">
    <property type="entry name" value="PrpR_N"/>
    <property type="match status" value="1"/>
</dbReference>
<dbReference type="InterPro" id="IPR035965">
    <property type="entry name" value="PAS-like_dom_sf"/>
</dbReference>
<keyword evidence="9" id="KW-1185">Reference proteome</keyword>
<dbReference type="Gene3D" id="1.10.8.60">
    <property type="match status" value="1"/>
</dbReference>
<dbReference type="Pfam" id="PF13188">
    <property type="entry name" value="PAS_8"/>
    <property type="match status" value="1"/>
</dbReference>
<keyword evidence="5" id="KW-0804">Transcription</keyword>
<dbReference type="InterPro" id="IPR010524">
    <property type="entry name" value="Sig_transdc_resp-reg_PrpR_N"/>
</dbReference>
<keyword evidence="2" id="KW-0067">ATP-binding</keyword>
<dbReference type="PROSITE" id="PS00688">
    <property type="entry name" value="SIGMA54_INTERACT_3"/>
    <property type="match status" value="1"/>
</dbReference>
<dbReference type="GO" id="GO:0006355">
    <property type="term" value="P:regulation of DNA-templated transcription"/>
    <property type="evidence" value="ECO:0007669"/>
    <property type="project" value="InterPro"/>
</dbReference>
<dbReference type="Gene3D" id="3.40.50.300">
    <property type="entry name" value="P-loop containing nucleotide triphosphate hydrolases"/>
    <property type="match status" value="1"/>
</dbReference>
<dbReference type="InterPro" id="IPR003593">
    <property type="entry name" value="AAA+_ATPase"/>
</dbReference>
<dbReference type="PROSITE" id="PS50112">
    <property type="entry name" value="PAS"/>
    <property type="match status" value="1"/>
</dbReference>
<dbReference type="Gene3D" id="3.30.450.20">
    <property type="entry name" value="PAS domain"/>
    <property type="match status" value="1"/>
</dbReference>
<dbReference type="PANTHER" id="PTHR32071">
    <property type="entry name" value="TRANSCRIPTIONAL REGULATORY PROTEIN"/>
    <property type="match status" value="1"/>
</dbReference>
<dbReference type="InterPro" id="IPR000014">
    <property type="entry name" value="PAS"/>
</dbReference>
<dbReference type="PROSITE" id="PS00676">
    <property type="entry name" value="SIGMA54_INTERACT_2"/>
    <property type="match status" value="1"/>
</dbReference>
<keyword evidence="3" id="KW-0805">Transcription regulation</keyword>
<name>A0A1G9Z090_9FIRM</name>
<dbReference type="InterPro" id="IPR009057">
    <property type="entry name" value="Homeodomain-like_sf"/>
</dbReference>
<dbReference type="InterPro" id="IPR002197">
    <property type="entry name" value="HTH_Fis"/>
</dbReference>
<evidence type="ECO:0000256" key="4">
    <source>
        <dbReference type="ARBA" id="ARBA00023125"/>
    </source>
</evidence>
<dbReference type="InterPro" id="IPR025943">
    <property type="entry name" value="Sigma_54_int_dom_ATP-bd_2"/>
</dbReference>